<sequence>MNKSVVTNKGTVEGIEKGGYVVFKGIPYAKAPVGELRWKAPQELDAWEGTYKADTFQNMCMQELPKAEHPFMGRFHKEFYNNPEFVPGMGEDCLYLNIWVPEHEEGERLPVAFWIHGGGFGGGYSSELEFDGEAFCKKGVILVTINYRVNIFGFFAHPWLDAENERHISGNYGILDQIAALKWVANNIENFGGDSKNITVFGQSAGSMSTQVLCSSKLTGDIPAKAIMQSGISCDADVLYTPTLKEEEEIGERFVELTGKTSLEELRAMSTEELSEAKAKLDDEMWKTGRGLVVVPNADGYVLEKTVKDVWKEGTMKDIPYMCGVVTDDLGATPDEVKEGKTGILMEECKRWAATREEKGRPAYLYHFAHELPGDDWGAFHSSELWYTFGTLGRCWRPMEQHDYDLSEEMVTCWTNFMKTGDPNGETQIQEEKEKWESYTKENPYVKIFK</sequence>
<evidence type="ECO:0000256" key="3">
    <source>
        <dbReference type="RuleBase" id="RU361235"/>
    </source>
</evidence>
<feature type="domain" description="Carboxylesterase type B" evidence="4">
    <location>
        <begin position="353"/>
        <end position="448"/>
    </location>
</feature>
<dbReference type="Proteomes" id="UP000631576">
    <property type="component" value="Unassembled WGS sequence"/>
</dbReference>
<dbReference type="InterPro" id="IPR019819">
    <property type="entry name" value="Carboxylesterase_B_CS"/>
</dbReference>
<keyword evidence="2 3" id="KW-0378">Hydrolase</keyword>
<organism evidence="5 6">
    <name type="scientific">Ruminococcus hominis</name>
    <dbReference type="NCBI Taxonomy" id="2763065"/>
    <lineage>
        <taxon>Bacteria</taxon>
        <taxon>Bacillati</taxon>
        <taxon>Bacillota</taxon>
        <taxon>Clostridia</taxon>
        <taxon>Eubacteriales</taxon>
        <taxon>Oscillospiraceae</taxon>
        <taxon>Ruminococcus</taxon>
    </lineage>
</organism>
<reference evidence="5 6" key="1">
    <citation type="submission" date="2020-08" db="EMBL/GenBank/DDBJ databases">
        <title>Genome public.</title>
        <authorList>
            <person name="Liu C."/>
            <person name="Sun Q."/>
        </authorList>
    </citation>
    <scope>NUCLEOTIDE SEQUENCE [LARGE SCALE GENOMIC DNA]</scope>
    <source>
        <strain evidence="5 6">NSJ-13</strain>
    </source>
</reference>
<protein>
    <recommendedName>
        <fullName evidence="3">Carboxylic ester hydrolase</fullName>
        <ecNumber evidence="3">3.1.1.-</ecNumber>
    </recommendedName>
</protein>
<evidence type="ECO:0000259" key="4">
    <source>
        <dbReference type="Pfam" id="PF00135"/>
    </source>
</evidence>
<gene>
    <name evidence="5" type="ORF">H8S40_09950</name>
</gene>
<evidence type="ECO:0000256" key="1">
    <source>
        <dbReference type="ARBA" id="ARBA00005964"/>
    </source>
</evidence>
<evidence type="ECO:0000313" key="5">
    <source>
        <dbReference type="EMBL" id="MBC5683885.1"/>
    </source>
</evidence>
<keyword evidence="6" id="KW-1185">Reference proteome</keyword>
<comment type="caution">
    <text evidence="5">The sequence shown here is derived from an EMBL/GenBank/DDBJ whole genome shotgun (WGS) entry which is preliminary data.</text>
</comment>
<evidence type="ECO:0000313" key="6">
    <source>
        <dbReference type="Proteomes" id="UP000631576"/>
    </source>
</evidence>
<dbReference type="InterPro" id="IPR050309">
    <property type="entry name" value="Type-B_Carboxylest/Lipase"/>
</dbReference>
<dbReference type="PANTHER" id="PTHR11559">
    <property type="entry name" value="CARBOXYLESTERASE"/>
    <property type="match status" value="1"/>
</dbReference>
<dbReference type="PROSITE" id="PS00941">
    <property type="entry name" value="CARBOXYLESTERASE_B_2"/>
    <property type="match status" value="1"/>
</dbReference>
<dbReference type="EMBL" id="JACOPE010000001">
    <property type="protein sequence ID" value="MBC5683885.1"/>
    <property type="molecule type" value="Genomic_DNA"/>
</dbReference>
<dbReference type="InterPro" id="IPR019826">
    <property type="entry name" value="Carboxylesterase_B_AS"/>
</dbReference>
<proteinExistence type="inferred from homology"/>
<dbReference type="SUPFAM" id="SSF53474">
    <property type="entry name" value="alpha/beta-Hydrolases"/>
    <property type="match status" value="1"/>
</dbReference>
<feature type="domain" description="Carboxylesterase type B" evidence="4">
    <location>
        <begin position="3"/>
        <end position="332"/>
    </location>
</feature>
<dbReference type="InterPro" id="IPR029058">
    <property type="entry name" value="AB_hydrolase_fold"/>
</dbReference>
<dbReference type="Pfam" id="PF00135">
    <property type="entry name" value="COesterase"/>
    <property type="match status" value="2"/>
</dbReference>
<comment type="similarity">
    <text evidence="1 3">Belongs to the type-B carboxylesterase/lipase family.</text>
</comment>
<accession>A0ABR7G8W4</accession>
<dbReference type="EC" id="3.1.1.-" evidence="3"/>
<dbReference type="Gene3D" id="3.40.50.1820">
    <property type="entry name" value="alpha/beta hydrolase"/>
    <property type="match status" value="2"/>
</dbReference>
<dbReference type="RefSeq" id="WP_186865173.1">
    <property type="nucleotide sequence ID" value="NZ_JACOPE010000001.1"/>
</dbReference>
<dbReference type="InterPro" id="IPR002018">
    <property type="entry name" value="CarbesteraseB"/>
</dbReference>
<name>A0ABR7G8W4_9FIRM</name>
<evidence type="ECO:0000256" key="2">
    <source>
        <dbReference type="ARBA" id="ARBA00022801"/>
    </source>
</evidence>
<dbReference type="PROSITE" id="PS00122">
    <property type="entry name" value="CARBOXYLESTERASE_B_1"/>
    <property type="match status" value="1"/>
</dbReference>